<accession>A0A2V1JZP1</accession>
<dbReference type="AlphaFoldDB" id="A0A2V1JZP1"/>
<keyword evidence="2" id="KW-1185">Reference proteome</keyword>
<dbReference type="Proteomes" id="UP000245212">
    <property type="component" value="Unassembled WGS sequence"/>
</dbReference>
<dbReference type="RefSeq" id="WP_109062441.1">
    <property type="nucleotide sequence ID" value="NZ_QETA01000005.1"/>
</dbReference>
<evidence type="ECO:0000313" key="2">
    <source>
        <dbReference type="Proteomes" id="UP000245212"/>
    </source>
</evidence>
<organism evidence="1 2">
    <name type="scientific">Corticimicrobacter populi</name>
    <dbReference type="NCBI Taxonomy" id="2175229"/>
    <lineage>
        <taxon>Bacteria</taxon>
        <taxon>Pseudomonadati</taxon>
        <taxon>Pseudomonadota</taxon>
        <taxon>Betaproteobacteria</taxon>
        <taxon>Burkholderiales</taxon>
        <taxon>Alcaligenaceae</taxon>
        <taxon>Corticimicrobacter</taxon>
    </lineage>
</organism>
<name>A0A2V1JZP1_9BURK</name>
<sequence length="142" mass="14768">MMNPLSGYCRSRSAVPTGRWALLAFLLVSLFLRSAIPVGYMPGMSPGEDRTFSLVLCSMDGPVKTIMLDLGDDGASSAPDDVVGSSPCLFASVVTQVALSAALGILSIPQRDGVETLRDIHPVPIATFTAGAPLGPRAPPLL</sequence>
<evidence type="ECO:0008006" key="3">
    <source>
        <dbReference type="Google" id="ProtNLM"/>
    </source>
</evidence>
<evidence type="ECO:0000313" key="1">
    <source>
        <dbReference type="EMBL" id="PWF22203.1"/>
    </source>
</evidence>
<proteinExistence type="predicted"/>
<gene>
    <name evidence="1" type="ORF">DD235_12545</name>
</gene>
<reference evidence="2" key="1">
    <citation type="submission" date="2018-05" db="EMBL/GenBank/DDBJ databases">
        <authorList>
            <person name="Li Y."/>
        </authorList>
    </citation>
    <scope>NUCLEOTIDE SEQUENCE [LARGE SCALE GENOMIC DNA]</scope>
    <source>
        <strain evidence="2">3d-2-2</strain>
    </source>
</reference>
<comment type="caution">
    <text evidence="1">The sequence shown here is derived from an EMBL/GenBank/DDBJ whole genome shotgun (WGS) entry which is preliminary data.</text>
</comment>
<dbReference type="EMBL" id="QETA01000005">
    <property type="protein sequence ID" value="PWF22203.1"/>
    <property type="molecule type" value="Genomic_DNA"/>
</dbReference>
<protein>
    <recommendedName>
        <fullName evidence="3">DUF2946 domain-containing protein</fullName>
    </recommendedName>
</protein>